<evidence type="ECO:0000313" key="2">
    <source>
        <dbReference type="Proteomes" id="UP000198432"/>
    </source>
</evidence>
<evidence type="ECO:0000313" key="1">
    <source>
        <dbReference type="EMBL" id="SNT32732.1"/>
    </source>
</evidence>
<accession>A0A239LS11</accession>
<protein>
    <submittedName>
        <fullName evidence="1">Uncharacterized protein</fullName>
    </submittedName>
</protein>
<proteinExistence type="predicted"/>
<dbReference type="AlphaFoldDB" id="A0A239LS11"/>
<name>A0A239LS11_9BACT</name>
<gene>
    <name evidence="1" type="ORF">SAMN06296052_1481</name>
</gene>
<organism evidence="1 2">
    <name type="scientific">Pontibacter ummariensis</name>
    <dbReference type="NCBI Taxonomy" id="1610492"/>
    <lineage>
        <taxon>Bacteria</taxon>
        <taxon>Pseudomonadati</taxon>
        <taxon>Bacteroidota</taxon>
        <taxon>Cytophagia</taxon>
        <taxon>Cytophagales</taxon>
        <taxon>Hymenobacteraceae</taxon>
        <taxon>Pontibacter</taxon>
    </lineage>
</organism>
<sequence length="52" mass="6063">MGRPFPRGASTVNLTVTHDKSKFRSSHYNQVVKHMPFLQIYWLALRTSNEQS</sequence>
<keyword evidence="2" id="KW-1185">Reference proteome</keyword>
<reference evidence="2" key="1">
    <citation type="submission" date="2017-06" db="EMBL/GenBank/DDBJ databases">
        <authorList>
            <person name="Varghese N."/>
            <person name="Submissions S."/>
        </authorList>
    </citation>
    <scope>NUCLEOTIDE SEQUENCE [LARGE SCALE GENOMIC DNA]</scope>
    <source>
        <strain evidence="2">NKM1</strain>
    </source>
</reference>
<dbReference type="Proteomes" id="UP000198432">
    <property type="component" value="Unassembled WGS sequence"/>
</dbReference>
<dbReference type="EMBL" id="FZOQ01000048">
    <property type="protein sequence ID" value="SNT32732.1"/>
    <property type="molecule type" value="Genomic_DNA"/>
</dbReference>